<name>A0A1N6VVH6_9FLAO</name>
<sequence>MKKISLSLLLLLFCFNLFAQENYPKDAFAPPMDIPIILAGTFGELRSNHFHSGVDIKTQQREGIPINAIGDGTITRIKVSLWGYGKVLYIAHPNGYTSVYGHLQKFSPTIEAYIKKLQYHKKSFEVEVFPDYGELKVSKGELIAYSGNTGGSAGPHLHFEIRSSISEKPTNPLMYGLDVADATNPILEKLFIYPLTDKSHVNSNYKRTQINYSKQTDGTFLANKVTALGDIGIGFIGFDRLDMAANKNGVYSVELSVNGKVYSLYDFESFSFGETRYINTLVDYDYYGRYRQKIQKSFKSPGNNLSIYKKLYNDGKVKINEGLSYTAKLLIKDYAGNKTEVNIPIEGVKNVLGNKKVVEKTDHYVIAKKPNNFDLDGAKVYFPTNTFYEDFYIDLKKGKDTVTIHTNTVPAHRNFTISFDVSKYSQEERKQLFIARLDSKLRPRHANTYKRGNEFTTRTRNLGTYTLAKDSVAPTIRTRNFKEKQWLNNYKYLSVQIADDLSGVDKYAATLNGEWILMEYEPKRNTLTYNFDDKIADQTQCVLEVTVTDNVGNTNTLSTTFYRK</sequence>
<dbReference type="EMBL" id="FTMA01000003">
    <property type="protein sequence ID" value="SIQ81804.1"/>
    <property type="molecule type" value="Genomic_DNA"/>
</dbReference>
<dbReference type="Proteomes" id="UP000186953">
    <property type="component" value="Unassembled WGS sequence"/>
</dbReference>
<dbReference type="InterPro" id="IPR016047">
    <property type="entry name" value="M23ase_b-sheet_dom"/>
</dbReference>
<feature type="domain" description="M23ase beta-sheet core" evidence="2">
    <location>
        <begin position="50"/>
        <end position="112"/>
    </location>
</feature>
<dbReference type="GO" id="GO:0004222">
    <property type="term" value="F:metalloendopeptidase activity"/>
    <property type="evidence" value="ECO:0007669"/>
    <property type="project" value="TreeGrafter"/>
</dbReference>
<dbReference type="PANTHER" id="PTHR21666:SF270">
    <property type="entry name" value="MUREIN HYDROLASE ACTIVATOR ENVC"/>
    <property type="match status" value="1"/>
</dbReference>
<organism evidence="3 4">
    <name type="scientific">Maribacter ulvicola</name>
    <dbReference type="NCBI Taxonomy" id="228959"/>
    <lineage>
        <taxon>Bacteria</taxon>
        <taxon>Pseudomonadati</taxon>
        <taxon>Bacteroidota</taxon>
        <taxon>Flavobacteriia</taxon>
        <taxon>Flavobacteriales</taxon>
        <taxon>Flavobacteriaceae</taxon>
        <taxon>Maribacter</taxon>
    </lineage>
</organism>
<dbReference type="InterPro" id="IPR050570">
    <property type="entry name" value="Cell_wall_metabolism_enzyme"/>
</dbReference>
<evidence type="ECO:0000259" key="2">
    <source>
        <dbReference type="Pfam" id="PF01551"/>
    </source>
</evidence>
<gene>
    <name evidence="3" type="ORF">SAMN05421797_103269</name>
</gene>
<dbReference type="RefSeq" id="WP_076548648.1">
    <property type="nucleotide sequence ID" value="NZ_FTMA01000003.1"/>
</dbReference>
<feature type="domain" description="M23ase beta-sheet core" evidence="2">
    <location>
        <begin position="136"/>
        <end position="172"/>
    </location>
</feature>
<evidence type="ECO:0000313" key="4">
    <source>
        <dbReference type="Proteomes" id="UP000186953"/>
    </source>
</evidence>
<protein>
    <submittedName>
        <fullName evidence="3">Peptidase family M23</fullName>
    </submittedName>
</protein>
<feature type="chain" id="PRO_5013292110" evidence="1">
    <location>
        <begin position="20"/>
        <end position="564"/>
    </location>
</feature>
<dbReference type="OrthoDB" id="9810477at2"/>
<dbReference type="InterPro" id="IPR011055">
    <property type="entry name" value="Dup_hybrid_motif"/>
</dbReference>
<feature type="signal peptide" evidence="1">
    <location>
        <begin position="1"/>
        <end position="19"/>
    </location>
</feature>
<keyword evidence="4" id="KW-1185">Reference proteome</keyword>
<dbReference type="PANTHER" id="PTHR21666">
    <property type="entry name" value="PEPTIDASE-RELATED"/>
    <property type="match status" value="1"/>
</dbReference>
<reference evidence="4" key="1">
    <citation type="submission" date="2017-01" db="EMBL/GenBank/DDBJ databases">
        <authorList>
            <person name="Varghese N."/>
            <person name="Submissions S."/>
        </authorList>
    </citation>
    <scope>NUCLEOTIDE SEQUENCE [LARGE SCALE GENOMIC DNA]</scope>
    <source>
        <strain evidence="4">DSM 15366</strain>
    </source>
</reference>
<dbReference type="Pfam" id="PF01551">
    <property type="entry name" value="Peptidase_M23"/>
    <property type="match status" value="2"/>
</dbReference>
<dbReference type="SUPFAM" id="SSF51261">
    <property type="entry name" value="Duplicated hybrid motif"/>
    <property type="match status" value="1"/>
</dbReference>
<evidence type="ECO:0000313" key="3">
    <source>
        <dbReference type="EMBL" id="SIQ81804.1"/>
    </source>
</evidence>
<dbReference type="AlphaFoldDB" id="A0A1N6VVH6"/>
<dbReference type="STRING" id="228959.SAMN05421797_103269"/>
<keyword evidence="1" id="KW-0732">Signal</keyword>
<dbReference type="Gene3D" id="2.70.70.10">
    <property type="entry name" value="Glucose Permease (Domain IIA)"/>
    <property type="match status" value="1"/>
</dbReference>
<accession>A0A1N6VVH6</accession>
<dbReference type="CDD" id="cd12797">
    <property type="entry name" value="M23_peptidase"/>
    <property type="match status" value="1"/>
</dbReference>
<evidence type="ECO:0000256" key="1">
    <source>
        <dbReference type="SAM" id="SignalP"/>
    </source>
</evidence>
<proteinExistence type="predicted"/>